<dbReference type="PANTHER" id="PTHR16255">
    <property type="entry name" value="REQUIRED FOR MEIOTIC NUCLEAR DIVISION PROTEIN 1 HOMOLOG"/>
    <property type="match status" value="1"/>
</dbReference>
<name>A0ABY8L1G4_9FLAO</name>
<evidence type="ECO:0000313" key="2">
    <source>
        <dbReference type="EMBL" id="WGH75205.1"/>
    </source>
</evidence>
<dbReference type="RefSeq" id="WP_279651094.1">
    <property type="nucleotide sequence ID" value="NZ_CP122539.1"/>
</dbReference>
<accession>A0ABY8L1G4</accession>
<protein>
    <submittedName>
        <fullName evidence="2">RMD1 family protein</fullName>
    </submittedName>
</protein>
<dbReference type="Pfam" id="PF02582">
    <property type="entry name" value="DUF155"/>
    <property type="match status" value="1"/>
</dbReference>
<organism evidence="2 3">
    <name type="scientific">Tenacibaculum tangerinum</name>
    <dbReference type="NCBI Taxonomy" id="3038772"/>
    <lineage>
        <taxon>Bacteria</taxon>
        <taxon>Pseudomonadati</taxon>
        <taxon>Bacteroidota</taxon>
        <taxon>Flavobacteriia</taxon>
        <taxon>Flavobacteriales</taxon>
        <taxon>Flavobacteriaceae</taxon>
        <taxon>Tenacibaculum</taxon>
    </lineage>
</organism>
<reference evidence="2 3" key="1">
    <citation type="submission" date="2023-04" db="EMBL/GenBank/DDBJ databases">
        <title>Tenacibaculum tangerinum sp. nov., isolated from sea tidal flat of South Korea.</title>
        <authorList>
            <person name="Lee S.H."/>
            <person name="Kim J.-J."/>
        </authorList>
    </citation>
    <scope>NUCLEOTIDE SEQUENCE [LARGE SCALE GENOMIC DNA]</scope>
    <source>
        <strain evidence="2 3">GRR-S3-23</strain>
    </source>
</reference>
<evidence type="ECO:0000259" key="1">
    <source>
        <dbReference type="Pfam" id="PF02582"/>
    </source>
</evidence>
<sequence length="257" mass="30053">MQTIAYHLEKRIALGAIRSQFESYELIKREHSFLLYKITNNSYIYIKDYGSVVFMNCADDFIHQTVRFLINKEKSVINNLPSEKYQISFSETIEVDFGTIQIKELNDDVAHIIMLNLAQSVALMNYVNKTSDLHDKTLVYSKQLEKTGSFKLSKIQMRKFIGKTMNLKNNIAENLFVFDSPDVAWNNKDLSDLDYKLKDELDIVKRHQGIENSLNVIKENLDLFNDILQHKYSSMLEWIIIILILFEVIQVIVEKLI</sequence>
<dbReference type="PANTHER" id="PTHR16255:SF6">
    <property type="entry name" value="PROTEIN RETARDED ROOT GROWTH-LIKE"/>
    <property type="match status" value="1"/>
</dbReference>
<dbReference type="InterPro" id="IPR003734">
    <property type="entry name" value="DUF155"/>
</dbReference>
<evidence type="ECO:0000313" key="3">
    <source>
        <dbReference type="Proteomes" id="UP001232001"/>
    </source>
</evidence>
<dbReference type="InterPro" id="IPR051624">
    <property type="entry name" value="RMD1/Sad1-interacting"/>
</dbReference>
<dbReference type="EMBL" id="CP122539">
    <property type="protein sequence ID" value="WGH75205.1"/>
    <property type="molecule type" value="Genomic_DNA"/>
</dbReference>
<gene>
    <name evidence="2" type="ORF">P8625_14185</name>
</gene>
<proteinExistence type="predicted"/>
<keyword evidence="3" id="KW-1185">Reference proteome</keyword>
<dbReference type="Proteomes" id="UP001232001">
    <property type="component" value="Chromosome"/>
</dbReference>
<feature type="domain" description="DUF155" evidence="1">
    <location>
        <begin position="44"/>
        <end position="208"/>
    </location>
</feature>